<sequence length="40" mass="4572">MRPGFFNAPKARGRDLINKNSDETPIDHDRTFVCFVTAPH</sequence>
<organism evidence="2 3">
    <name type="scientific">Pseudoramibacter alactolyticus ATCC 23263</name>
    <dbReference type="NCBI Taxonomy" id="887929"/>
    <lineage>
        <taxon>Bacteria</taxon>
        <taxon>Bacillati</taxon>
        <taxon>Bacillota</taxon>
        <taxon>Clostridia</taxon>
        <taxon>Eubacteriales</taxon>
        <taxon>Eubacteriaceae</taxon>
        <taxon>Pseudoramibacter</taxon>
    </lineage>
</organism>
<evidence type="ECO:0000313" key="2">
    <source>
        <dbReference type="EMBL" id="EFV01377.1"/>
    </source>
</evidence>
<accession>E6MHQ5</accession>
<dbReference type="EMBL" id="AEQN01000021">
    <property type="protein sequence ID" value="EFV01377.1"/>
    <property type="molecule type" value="Genomic_DNA"/>
</dbReference>
<reference evidence="2 3" key="1">
    <citation type="submission" date="2010-12" db="EMBL/GenBank/DDBJ databases">
        <authorList>
            <person name="Muzny D."/>
            <person name="Qin X."/>
            <person name="Deng J."/>
            <person name="Jiang H."/>
            <person name="Liu Y."/>
            <person name="Qu J."/>
            <person name="Song X.-Z."/>
            <person name="Zhang L."/>
            <person name="Thornton R."/>
            <person name="Coyle M."/>
            <person name="Francisco L."/>
            <person name="Jackson L."/>
            <person name="Javaid M."/>
            <person name="Korchina V."/>
            <person name="Kovar C."/>
            <person name="Mata R."/>
            <person name="Mathew T."/>
            <person name="Ngo R."/>
            <person name="Nguyen L."/>
            <person name="Nguyen N."/>
            <person name="Okwuonu G."/>
            <person name="Ongeri F."/>
            <person name="Pham C."/>
            <person name="Simmons D."/>
            <person name="Wilczek-Boney K."/>
            <person name="Hale W."/>
            <person name="Jakkamsetti A."/>
            <person name="Pham P."/>
            <person name="Ruth R."/>
            <person name="San Lucas F."/>
            <person name="Warren J."/>
            <person name="Zhang J."/>
            <person name="Zhao Z."/>
            <person name="Zhou C."/>
            <person name="Zhu D."/>
            <person name="Lee S."/>
            <person name="Bess C."/>
            <person name="Blankenburg K."/>
            <person name="Forbes L."/>
            <person name="Fu Q."/>
            <person name="Gubbala S."/>
            <person name="Hirani K."/>
            <person name="Jayaseelan J.C."/>
            <person name="Lara F."/>
            <person name="Munidasa M."/>
            <person name="Palculict T."/>
            <person name="Patil S."/>
            <person name="Pu L.-L."/>
            <person name="Saada N."/>
            <person name="Tang L."/>
            <person name="Weissenberger G."/>
            <person name="Zhu Y."/>
            <person name="Hemphill L."/>
            <person name="Shang Y."/>
            <person name="Youmans B."/>
            <person name="Ayvaz T."/>
            <person name="Ross M."/>
            <person name="Santibanez J."/>
            <person name="Aqrawi P."/>
            <person name="Gross S."/>
            <person name="Joshi V."/>
            <person name="Fowler G."/>
            <person name="Nazareth L."/>
            <person name="Reid J."/>
            <person name="Worley K."/>
            <person name="Petrosino J."/>
            <person name="Highlander S."/>
            <person name="Gibbs R."/>
        </authorList>
    </citation>
    <scope>NUCLEOTIDE SEQUENCE [LARGE SCALE GENOMIC DNA]</scope>
    <source>
        <strain evidence="2 3">ATCC 23263</strain>
    </source>
</reference>
<dbReference type="AlphaFoldDB" id="E6MHQ5"/>
<dbReference type="HOGENOM" id="CLU_3295098_0_0_9"/>
<evidence type="ECO:0000256" key="1">
    <source>
        <dbReference type="SAM" id="MobiDB-lite"/>
    </source>
</evidence>
<gene>
    <name evidence="2" type="ORF">HMP0721_1540</name>
</gene>
<evidence type="ECO:0000313" key="3">
    <source>
        <dbReference type="Proteomes" id="UP000004754"/>
    </source>
</evidence>
<proteinExistence type="predicted"/>
<keyword evidence="3" id="KW-1185">Reference proteome</keyword>
<protein>
    <submittedName>
        <fullName evidence="2">Uncharacterized protein</fullName>
    </submittedName>
</protein>
<name>E6MHQ5_9FIRM</name>
<feature type="compositionally biased region" description="Basic and acidic residues" evidence="1">
    <location>
        <begin position="12"/>
        <end position="23"/>
    </location>
</feature>
<comment type="caution">
    <text evidence="2">The sequence shown here is derived from an EMBL/GenBank/DDBJ whole genome shotgun (WGS) entry which is preliminary data.</text>
</comment>
<dbReference type="Proteomes" id="UP000004754">
    <property type="component" value="Unassembled WGS sequence"/>
</dbReference>
<feature type="region of interest" description="Disordered" evidence="1">
    <location>
        <begin position="1"/>
        <end position="23"/>
    </location>
</feature>
<dbReference type="STRING" id="887929.HMP0721_1540"/>